<feature type="domain" description="Secretion system C-terminal sorting" evidence="4">
    <location>
        <begin position="201"/>
        <end position="266"/>
    </location>
</feature>
<dbReference type="InterPro" id="IPR026444">
    <property type="entry name" value="Secre_tail"/>
</dbReference>
<dbReference type="eggNOG" id="ENOG50332P9">
    <property type="taxonomic scope" value="Bacteria"/>
</dbReference>
<dbReference type="KEGG" id="fte:Fluta_3464"/>
<evidence type="ECO:0000313" key="5">
    <source>
        <dbReference type="EMBL" id="AEA45436.1"/>
    </source>
</evidence>
<dbReference type="STRING" id="755732.Fluta_3464"/>
<feature type="domain" description="Cleaved adhesin" evidence="3">
    <location>
        <begin position="23"/>
        <end position="179"/>
    </location>
</feature>
<evidence type="ECO:0000256" key="2">
    <source>
        <dbReference type="SAM" id="SignalP"/>
    </source>
</evidence>
<evidence type="ECO:0000256" key="1">
    <source>
        <dbReference type="ARBA" id="ARBA00022729"/>
    </source>
</evidence>
<gene>
    <name evidence="5" type="ordered locus">Fluta_3464</name>
</gene>
<reference evidence="6" key="2">
    <citation type="submission" date="2011-02" db="EMBL/GenBank/DDBJ databases">
        <title>The complete genome of Fluviicola taffensis DSM 16823.</title>
        <authorList>
            <consortium name="US DOE Joint Genome Institute (JGI-PGF)"/>
            <person name="Lucas S."/>
            <person name="Copeland A."/>
            <person name="Lapidus A."/>
            <person name="Bruce D."/>
            <person name="Goodwin L."/>
            <person name="Pitluck S."/>
            <person name="Kyrpides N."/>
            <person name="Mavromatis K."/>
            <person name="Ivanova N."/>
            <person name="Mikhailova N."/>
            <person name="Pagani I."/>
            <person name="Chertkov O."/>
            <person name="Detter J.C."/>
            <person name="Han C."/>
            <person name="Tapia R."/>
            <person name="Land M."/>
            <person name="Hauser L."/>
            <person name="Markowitz V."/>
            <person name="Cheng J.-F."/>
            <person name="Hugenholtz P."/>
            <person name="Woyke T."/>
            <person name="Wu D."/>
            <person name="Tindall B."/>
            <person name="Pomrenke H.G."/>
            <person name="Brambilla E."/>
            <person name="Klenk H.-P."/>
            <person name="Eisen J.A."/>
        </authorList>
    </citation>
    <scope>NUCLEOTIDE SEQUENCE [LARGE SCALE GENOMIC DNA]</scope>
    <source>
        <strain evidence="6">DSM 16823 / RW262 / RW262</strain>
    </source>
</reference>
<evidence type="ECO:0000259" key="4">
    <source>
        <dbReference type="Pfam" id="PF18962"/>
    </source>
</evidence>
<name>F2ICG6_FLUTR</name>
<evidence type="ECO:0000313" key="6">
    <source>
        <dbReference type="Proteomes" id="UP000007463"/>
    </source>
</evidence>
<dbReference type="Gene3D" id="2.60.120.200">
    <property type="match status" value="1"/>
</dbReference>
<organism evidence="5 6">
    <name type="scientific">Fluviicola taffensis (strain DSM 16823 / NCIMB 13979 / RW262)</name>
    <dbReference type="NCBI Taxonomy" id="755732"/>
    <lineage>
        <taxon>Bacteria</taxon>
        <taxon>Pseudomonadati</taxon>
        <taxon>Bacteroidota</taxon>
        <taxon>Flavobacteriia</taxon>
        <taxon>Flavobacteriales</taxon>
        <taxon>Crocinitomicaceae</taxon>
        <taxon>Fluviicola</taxon>
    </lineage>
</organism>
<dbReference type="EMBL" id="CP002542">
    <property type="protein sequence ID" value="AEA45436.1"/>
    <property type="molecule type" value="Genomic_DNA"/>
</dbReference>
<dbReference type="AlphaFoldDB" id="F2ICG6"/>
<dbReference type="RefSeq" id="WP_013688203.1">
    <property type="nucleotide sequence ID" value="NC_015321.1"/>
</dbReference>
<dbReference type="Pfam" id="PF18962">
    <property type="entry name" value="Por_Secre_tail"/>
    <property type="match status" value="1"/>
</dbReference>
<evidence type="ECO:0000259" key="3">
    <source>
        <dbReference type="Pfam" id="PF07675"/>
    </source>
</evidence>
<proteinExistence type="predicted"/>
<dbReference type="InterPro" id="IPR011628">
    <property type="entry name" value="Cleaved_adhesin"/>
</dbReference>
<keyword evidence="1 2" id="KW-0732">Signal</keyword>
<dbReference type="NCBIfam" id="NF038128">
    <property type="entry name" value="choice_anch_J"/>
    <property type="match status" value="1"/>
</dbReference>
<dbReference type="HOGENOM" id="CLU_942217_0_0_10"/>
<protein>
    <submittedName>
        <fullName evidence="5">Cleaved adhesin domain protein</fullName>
    </submittedName>
</protein>
<dbReference type="NCBIfam" id="TIGR04183">
    <property type="entry name" value="Por_Secre_tail"/>
    <property type="match status" value="1"/>
</dbReference>
<dbReference type="OrthoDB" id="951108at2"/>
<dbReference type="Pfam" id="PF07675">
    <property type="entry name" value="Cleaved_Adhesin"/>
    <property type="match status" value="1"/>
</dbReference>
<sequence precursor="true">MLKQIAFFTSVLISALSVHAQTTILDEDFQQGIPANWTVIKADSYIEQNSQYAPGWIAIPDPNNLSDTVAAATSYFTVAGKASRWLISPAITIGTFGNYLKWRAKSFDPSYPDTYQVLVSKTDTQIASFTDTISRVEFELEDWTNHEVNLTAQGYVNVETIYLAFKIETTGGFNLFLDSINFRKDDPLTVNEQFIQADVAIYPNPTTDLISFSTSAVLDEISIYNTAGNLIYTQASDLPISMQTMNQGLYLVRIRTNTGQLITKRIQKI</sequence>
<accession>F2ICG6</accession>
<feature type="signal peptide" evidence="2">
    <location>
        <begin position="1"/>
        <end position="20"/>
    </location>
</feature>
<feature type="chain" id="PRO_5003283311" evidence="2">
    <location>
        <begin position="21"/>
        <end position="269"/>
    </location>
</feature>
<reference evidence="5 6" key="1">
    <citation type="journal article" date="2011" name="Stand. Genomic Sci.">
        <title>Complete genome sequence of the gliding freshwater bacterium Fluviicola taffensis type strain (RW262).</title>
        <authorList>
            <person name="Woyke T."/>
            <person name="Chertkov O."/>
            <person name="Lapidus A."/>
            <person name="Nolan M."/>
            <person name="Lucas S."/>
            <person name="Del Rio T.G."/>
            <person name="Tice H."/>
            <person name="Cheng J.F."/>
            <person name="Tapia R."/>
            <person name="Han C."/>
            <person name="Goodwin L."/>
            <person name="Pitluck S."/>
            <person name="Liolios K."/>
            <person name="Pagani I."/>
            <person name="Ivanova N."/>
            <person name="Huntemann M."/>
            <person name="Mavromatis K."/>
            <person name="Mikhailova N."/>
            <person name="Pati A."/>
            <person name="Chen A."/>
            <person name="Palaniappan K."/>
            <person name="Land M."/>
            <person name="Hauser L."/>
            <person name="Brambilla E.M."/>
            <person name="Rohde M."/>
            <person name="Mwirichia R."/>
            <person name="Sikorski J."/>
            <person name="Tindall B.J."/>
            <person name="Goker M."/>
            <person name="Bristow J."/>
            <person name="Eisen J.A."/>
            <person name="Markowitz V."/>
            <person name="Hugenholtz P."/>
            <person name="Klenk H.P."/>
            <person name="Kyrpides N.C."/>
        </authorList>
    </citation>
    <scope>NUCLEOTIDE SEQUENCE [LARGE SCALE GENOMIC DNA]</scope>
    <source>
        <strain evidence="6">DSM 16823 / RW262 / RW262</strain>
    </source>
</reference>
<dbReference type="Proteomes" id="UP000007463">
    <property type="component" value="Chromosome"/>
</dbReference>
<keyword evidence="6" id="KW-1185">Reference proteome</keyword>